<evidence type="ECO:0000313" key="2">
    <source>
        <dbReference type="Proteomes" id="UP000466024"/>
    </source>
</evidence>
<comment type="caution">
    <text evidence="1">The sequence shown here is derived from an EMBL/GenBank/DDBJ whole genome shotgun (WGS) entry which is preliminary data.</text>
</comment>
<evidence type="ECO:0000313" key="1">
    <source>
        <dbReference type="EMBL" id="KAA0020485.1"/>
    </source>
</evidence>
<gene>
    <name evidence="1" type="ORF">F0A16_01410</name>
</gene>
<accession>A0A640WIS5</accession>
<organism evidence="1 2">
    <name type="scientific">Salinicola corii</name>
    <dbReference type="NCBI Taxonomy" id="2606937"/>
    <lineage>
        <taxon>Bacteria</taxon>
        <taxon>Pseudomonadati</taxon>
        <taxon>Pseudomonadota</taxon>
        <taxon>Gammaproteobacteria</taxon>
        <taxon>Oceanospirillales</taxon>
        <taxon>Halomonadaceae</taxon>
        <taxon>Salinicola</taxon>
    </lineage>
</organism>
<dbReference type="Proteomes" id="UP000466024">
    <property type="component" value="Unassembled WGS sequence"/>
</dbReference>
<proteinExistence type="predicted"/>
<keyword evidence="2" id="KW-1185">Reference proteome</keyword>
<name>A0A640WIS5_9GAMM</name>
<dbReference type="AlphaFoldDB" id="A0A640WIS5"/>
<reference evidence="1 2" key="1">
    <citation type="submission" date="2019-08" db="EMBL/GenBank/DDBJ databases">
        <title>Bioinformatics analysis of the strain L3 and L5.</title>
        <authorList>
            <person name="Li X."/>
        </authorList>
    </citation>
    <scope>NUCLEOTIDE SEQUENCE [LARGE SCALE GENOMIC DNA]</scope>
    <source>
        <strain evidence="1 2">L3</strain>
    </source>
</reference>
<protein>
    <submittedName>
        <fullName evidence="1">Uncharacterized protein</fullName>
    </submittedName>
</protein>
<dbReference type="EMBL" id="VTPX01000001">
    <property type="protein sequence ID" value="KAA0020485.1"/>
    <property type="molecule type" value="Genomic_DNA"/>
</dbReference>
<sequence>MYTQNFRLLTQEGHLTMSSLLGGLNSIRSSNIDDGHRGLFYSGLFELATGFERLMKIVLVLDHQLKNDLRNPTNKELKSFGHNIKELFQKCSNLTDDYGLRMELNLDEKQDKIVSTLTNFAKSSRYYNLDVLTNRNSDDDPMRLWVSVIYDHIWSLRVDVRAKLQNKAIQVSDRSGGAGSWLQNIDGNWITMVEFCYLMAATDKANPHIVWSIIKILHPFYALLCYQCEKLHESYTAMGKKDEVPYMYEFFPFLLVSKEDALRKKKW</sequence>